<dbReference type="Gene3D" id="2.60.120.380">
    <property type="match status" value="1"/>
</dbReference>
<evidence type="ECO:0000313" key="10">
    <source>
        <dbReference type="Proteomes" id="UP001155241"/>
    </source>
</evidence>
<dbReference type="GO" id="GO:0031012">
    <property type="term" value="C:extracellular matrix"/>
    <property type="evidence" value="ECO:0007669"/>
    <property type="project" value="InterPro"/>
</dbReference>
<organism evidence="9 10">
    <name type="scientific">Aeoliella straminimaris</name>
    <dbReference type="NCBI Taxonomy" id="2954799"/>
    <lineage>
        <taxon>Bacteria</taxon>
        <taxon>Pseudomonadati</taxon>
        <taxon>Planctomycetota</taxon>
        <taxon>Planctomycetia</taxon>
        <taxon>Pirellulales</taxon>
        <taxon>Lacipirellulaceae</taxon>
        <taxon>Aeoliella</taxon>
    </lineage>
</organism>
<dbReference type="Pfam" id="PF07589">
    <property type="entry name" value="PEP-CTERM"/>
    <property type="match status" value="1"/>
</dbReference>
<dbReference type="InterPro" id="IPR001818">
    <property type="entry name" value="Pept_M10_metallopeptidase"/>
</dbReference>
<comment type="caution">
    <text evidence="9">The sequence shown here is derived from an EMBL/GenBank/DDBJ whole genome shotgun (WGS) entry which is preliminary data.</text>
</comment>
<keyword evidence="9" id="KW-0482">Metalloprotease</keyword>
<keyword evidence="4" id="KW-0862">Zinc</keyword>
<evidence type="ECO:0000313" key="9">
    <source>
        <dbReference type="EMBL" id="MCO6047450.1"/>
    </source>
</evidence>
<reference evidence="9" key="1">
    <citation type="submission" date="2022-06" db="EMBL/GenBank/DDBJ databases">
        <title>Aeoliella straminimaris, a novel planctomycete from sediments.</title>
        <authorList>
            <person name="Vitorino I.R."/>
            <person name="Lage O.M."/>
        </authorList>
    </citation>
    <scope>NUCLEOTIDE SEQUENCE</scope>
    <source>
        <strain evidence="9">ICT_H6.2</strain>
    </source>
</reference>
<feature type="region of interest" description="Disordered" evidence="5">
    <location>
        <begin position="49"/>
        <end position="84"/>
    </location>
</feature>
<accession>A0A9X2FEA4</accession>
<dbReference type="GO" id="GO:0006508">
    <property type="term" value="P:proteolysis"/>
    <property type="evidence" value="ECO:0007669"/>
    <property type="project" value="UniProtKB-KW"/>
</dbReference>
<proteinExistence type="predicted"/>
<feature type="domain" description="Ice-binding protein C-terminal" evidence="8">
    <location>
        <begin position="455"/>
        <end position="478"/>
    </location>
</feature>
<feature type="compositionally biased region" description="Polar residues" evidence="5">
    <location>
        <begin position="64"/>
        <end position="79"/>
    </location>
</feature>
<dbReference type="AlphaFoldDB" id="A0A9X2FEA4"/>
<dbReference type="GO" id="GO:0008270">
    <property type="term" value="F:zinc ion binding"/>
    <property type="evidence" value="ECO:0007669"/>
    <property type="project" value="InterPro"/>
</dbReference>
<feature type="domain" description="Peptidase M10 metallopeptidase" evidence="7">
    <location>
        <begin position="129"/>
        <end position="255"/>
    </location>
</feature>
<dbReference type="Pfam" id="PF00413">
    <property type="entry name" value="Peptidase_M10"/>
    <property type="match status" value="1"/>
</dbReference>
<evidence type="ECO:0000256" key="1">
    <source>
        <dbReference type="ARBA" id="ARBA00022670"/>
    </source>
</evidence>
<feature type="chain" id="PRO_5040798277" evidence="6">
    <location>
        <begin position="25"/>
        <end position="480"/>
    </location>
</feature>
<dbReference type="InterPro" id="IPR024079">
    <property type="entry name" value="MetalloPept_cat_dom_sf"/>
</dbReference>
<evidence type="ECO:0000256" key="3">
    <source>
        <dbReference type="ARBA" id="ARBA00022801"/>
    </source>
</evidence>
<feature type="signal peptide" evidence="6">
    <location>
        <begin position="1"/>
        <end position="24"/>
    </location>
</feature>
<dbReference type="EMBL" id="JAMXLR010000092">
    <property type="protein sequence ID" value="MCO6047450.1"/>
    <property type="molecule type" value="Genomic_DNA"/>
</dbReference>
<evidence type="ECO:0000259" key="8">
    <source>
        <dbReference type="Pfam" id="PF07589"/>
    </source>
</evidence>
<evidence type="ECO:0000256" key="6">
    <source>
        <dbReference type="SAM" id="SignalP"/>
    </source>
</evidence>
<keyword evidence="1" id="KW-0645">Protease</keyword>
<dbReference type="RefSeq" id="WP_252855560.1">
    <property type="nucleotide sequence ID" value="NZ_JAMXLR010000092.1"/>
</dbReference>
<keyword evidence="6" id="KW-0732">Signal</keyword>
<dbReference type="SUPFAM" id="SSF89260">
    <property type="entry name" value="Collagen-binding domain"/>
    <property type="match status" value="1"/>
</dbReference>
<dbReference type="InterPro" id="IPR013424">
    <property type="entry name" value="Ice-binding_C"/>
</dbReference>
<dbReference type="EC" id="3.4.24.-" evidence="9"/>
<keyword evidence="3 9" id="KW-0378">Hydrolase</keyword>
<gene>
    <name evidence="9" type="ORF">NG895_26400</name>
</gene>
<sequence>MPRIQISLLFAMAMAWCAAIPTLACQWCGGGGGTVSYCPFESSCQPNPAPYETGGGGDDPQLAPFSTQNNGWTNTSQGTSGLGRPVQLTWSIVPDGTRLPTGVQEPSSDSDLVEFLDDLFEGGNSPGGTTDLSQRSWFSLVDSSFNRWTELAGIDFQYASNTNGQYAVDDGARVPFSSGIINRRGDHRLSGHYLDGDVRPSVLAYNYFPNQADMVIDTSEVTIFGNPEGNHLRLRNTLMHEIGHGLGLAHNESNDTTQGDDKHVFGSFLMEPILSVQFDGPQFDDILGMHRLYGDVLEKDGGNDTAATATDLGTLDFLQQVVLGSDGHDTFVAATDTDFVSIDDDSDIDYFQFTITQPRTVNVELAPIGPDAYLNGRDGTASAGTQTLFSPREQSNLVLQMLATDGISSLVTENSTSLGEAEQIVEFDLTEPGTYFLRISGIGNAAQMYELSLISVPEPATCLLAAMGLMAGIWHWRRQT</sequence>
<dbReference type="SUPFAM" id="SSF55486">
    <property type="entry name" value="Metalloproteases ('zincins'), catalytic domain"/>
    <property type="match status" value="1"/>
</dbReference>
<dbReference type="Proteomes" id="UP001155241">
    <property type="component" value="Unassembled WGS sequence"/>
</dbReference>
<dbReference type="Gene3D" id="3.40.390.10">
    <property type="entry name" value="Collagenase (Catalytic Domain)"/>
    <property type="match status" value="1"/>
</dbReference>
<evidence type="ECO:0000256" key="2">
    <source>
        <dbReference type="ARBA" id="ARBA00022723"/>
    </source>
</evidence>
<keyword evidence="10" id="KW-1185">Reference proteome</keyword>
<name>A0A9X2FEA4_9BACT</name>
<evidence type="ECO:0000256" key="5">
    <source>
        <dbReference type="SAM" id="MobiDB-lite"/>
    </source>
</evidence>
<dbReference type="GO" id="GO:0004222">
    <property type="term" value="F:metalloendopeptidase activity"/>
    <property type="evidence" value="ECO:0007669"/>
    <property type="project" value="InterPro"/>
</dbReference>
<protein>
    <submittedName>
        <fullName evidence="9">Matrixin family metalloprotease</fullName>
        <ecNumber evidence="9">3.4.24.-</ecNumber>
    </submittedName>
</protein>
<keyword evidence="2" id="KW-0479">Metal-binding</keyword>
<evidence type="ECO:0000256" key="4">
    <source>
        <dbReference type="ARBA" id="ARBA00022833"/>
    </source>
</evidence>
<evidence type="ECO:0000259" key="7">
    <source>
        <dbReference type="Pfam" id="PF00413"/>
    </source>
</evidence>